<evidence type="ECO:0000259" key="3">
    <source>
        <dbReference type="Pfam" id="PF13660"/>
    </source>
</evidence>
<dbReference type="Pfam" id="PF13660">
    <property type="entry name" value="DUF4147"/>
    <property type="match status" value="1"/>
</dbReference>
<dbReference type="Gene3D" id="3.40.1480.10">
    <property type="entry name" value="MOFRL domain"/>
    <property type="match status" value="1"/>
</dbReference>
<feature type="domain" description="MOFRL" evidence="2">
    <location>
        <begin position="345"/>
        <end position="473"/>
    </location>
</feature>
<dbReference type="InterPro" id="IPR025286">
    <property type="entry name" value="MOFRL_assoc_dom"/>
</dbReference>
<evidence type="ECO:0000256" key="1">
    <source>
        <dbReference type="ARBA" id="ARBA00005393"/>
    </source>
</evidence>
<dbReference type="InterPro" id="IPR007835">
    <property type="entry name" value="MOFRL"/>
</dbReference>
<proteinExistence type="inferred from homology"/>
<dbReference type="InterPro" id="IPR037035">
    <property type="entry name" value="GK-like_C_sf"/>
</dbReference>
<dbReference type="Pfam" id="PF05161">
    <property type="entry name" value="MOFRL"/>
    <property type="match status" value="1"/>
</dbReference>
<evidence type="ECO:0000313" key="4">
    <source>
        <dbReference type="EMBL" id="THD20219.1"/>
    </source>
</evidence>
<dbReference type="SUPFAM" id="SSF82544">
    <property type="entry name" value="GckA/TtuD-like"/>
    <property type="match status" value="1"/>
</dbReference>
<dbReference type="InterPro" id="IPR038614">
    <property type="entry name" value="GK_N_sf"/>
</dbReference>
<comment type="similarity">
    <text evidence="1">Belongs to the glycerate kinase type-2 family.</text>
</comment>
<dbReference type="PANTHER" id="PTHR12227:SF0">
    <property type="entry name" value="GLYCERATE KINASE"/>
    <property type="match status" value="1"/>
</dbReference>
<protein>
    <submittedName>
        <fullName evidence="4">Glycerate kinase</fullName>
    </submittedName>
</protein>
<comment type="caution">
    <text evidence="4">The sequence shown here is derived from an EMBL/GenBank/DDBJ whole genome shotgun (WGS) entry which is preliminary data.</text>
</comment>
<reference evidence="4" key="1">
    <citation type="submission" date="2019-03" db="EMBL/GenBank/DDBJ databases">
        <title>Improved annotation for the trematode Fasciola hepatica.</title>
        <authorList>
            <person name="Choi Y.-J."/>
            <person name="Martin J."/>
            <person name="Mitreva M."/>
        </authorList>
    </citation>
    <scope>NUCLEOTIDE SEQUENCE [LARGE SCALE GENOMIC DNA]</scope>
</reference>
<evidence type="ECO:0000313" key="5">
    <source>
        <dbReference type="Proteomes" id="UP000230066"/>
    </source>
</evidence>
<sequence length="486" mass="53049">MVKSVVDVLHDHVDSVVCCIPPPTQSETSGTTDVLELQERIQKLHMFYGSYSNLPTEEIVRGSQLMAEIAESLDADDMLIVCLTGGGSALLTLPMEFQSKQIALHAILETTRLLSQSGAEICELNTVRSCLDRLKAGGLASLARPAQVVTLIISDVIGDPLSFIASGPTVVADQLPWKRRLESCLQILKRYQLLNKVPTVIRQFLESEQSNPTRPEPMNEKVDNWILGNNRVALEAAAESLRKCCLDNEKGVHVKPVILTTSLSGDSTTKGKMLGEFLWSIALHLNWLQDHRTEGLISPYEETLTHLHAELAARQTGGVNVIMDMCYELVQSATETENADPLVLTILLGGETTTVDPLSHTLDEEKPVGGRCSHMALSAAIRWYEMAHDKELKGLNSGQEVTLLAAASDGLDGPSFGGAGVWVAYPTEPVITGHLVFDDAVNALKKKDSYGFFRQHAPSCIIPAKLTDTNVMDIFIGTVMTQLKLK</sequence>
<dbReference type="InterPro" id="IPR039760">
    <property type="entry name" value="MOFRL_protein"/>
</dbReference>
<keyword evidence="4" id="KW-0808">Transferase</keyword>
<keyword evidence="5" id="KW-1185">Reference proteome</keyword>
<dbReference type="Gene3D" id="3.40.50.10180">
    <property type="entry name" value="Glycerate kinase, MOFRL-like N-terminal domain"/>
    <property type="match status" value="1"/>
</dbReference>
<name>A0A4E0QXY5_FASHE</name>
<organism evidence="4 5">
    <name type="scientific">Fasciola hepatica</name>
    <name type="common">Liver fluke</name>
    <dbReference type="NCBI Taxonomy" id="6192"/>
    <lineage>
        <taxon>Eukaryota</taxon>
        <taxon>Metazoa</taxon>
        <taxon>Spiralia</taxon>
        <taxon>Lophotrochozoa</taxon>
        <taxon>Platyhelminthes</taxon>
        <taxon>Trematoda</taxon>
        <taxon>Digenea</taxon>
        <taxon>Plagiorchiida</taxon>
        <taxon>Echinostomata</taxon>
        <taxon>Echinostomatoidea</taxon>
        <taxon>Fasciolidae</taxon>
        <taxon>Fasciola</taxon>
    </lineage>
</organism>
<dbReference type="GO" id="GO:0005737">
    <property type="term" value="C:cytoplasm"/>
    <property type="evidence" value="ECO:0007669"/>
    <property type="project" value="TreeGrafter"/>
</dbReference>
<accession>A0A4E0QXY5</accession>
<gene>
    <name evidence="4" type="ORF">D915_008633</name>
</gene>
<dbReference type="EMBL" id="JXXN02004944">
    <property type="protein sequence ID" value="THD20219.1"/>
    <property type="molecule type" value="Genomic_DNA"/>
</dbReference>
<evidence type="ECO:0000259" key="2">
    <source>
        <dbReference type="Pfam" id="PF05161"/>
    </source>
</evidence>
<feature type="domain" description="MOFRL-associated" evidence="3">
    <location>
        <begin position="32"/>
        <end position="206"/>
    </location>
</feature>
<dbReference type="AlphaFoldDB" id="A0A4E0QXY5"/>
<dbReference type="Proteomes" id="UP000230066">
    <property type="component" value="Unassembled WGS sequence"/>
</dbReference>
<dbReference type="GO" id="GO:0008887">
    <property type="term" value="F:glycerate kinase activity"/>
    <property type="evidence" value="ECO:0007669"/>
    <property type="project" value="InterPro"/>
</dbReference>
<keyword evidence="4" id="KW-0418">Kinase</keyword>
<dbReference type="PANTHER" id="PTHR12227">
    <property type="entry name" value="GLYCERATE KINASE"/>
    <property type="match status" value="1"/>
</dbReference>